<protein>
    <submittedName>
        <fullName evidence="1">Uncharacterized protein</fullName>
    </submittedName>
</protein>
<dbReference type="AlphaFoldDB" id="A0A9J6GRE8"/>
<reference evidence="1 2" key="1">
    <citation type="journal article" date="2020" name="Cell">
        <title>Large-Scale Comparative Analyses of Tick Genomes Elucidate Their Genetic Diversity and Vector Capacities.</title>
        <authorList>
            <consortium name="Tick Genome and Microbiome Consortium (TIGMIC)"/>
            <person name="Jia N."/>
            <person name="Wang J."/>
            <person name="Shi W."/>
            <person name="Du L."/>
            <person name="Sun Y."/>
            <person name="Zhan W."/>
            <person name="Jiang J.F."/>
            <person name="Wang Q."/>
            <person name="Zhang B."/>
            <person name="Ji P."/>
            <person name="Bell-Sakyi L."/>
            <person name="Cui X.M."/>
            <person name="Yuan T.T."/>
            <person name="Jiang B.G."/>
            <person name="Yang W.F."/>
            <person name="Lam T.T."/>
            <person name="Chang Q.C."/>
            <person name="Ding S.J."/>
            <person name="Wang X.J."/>
            <person name="Zhu J.G."/>
            <person name="Ruan X.D."/>
            <person name="Zhao L."/>
            <person name="Wei J.T."/>
            <person name="Ye R.Z."/>
            <person name="Que T.C."/>
            <person name="Du C.H."/>
            <person name="Zhou Y.H."/>
            <person name="Cheng J.X."/>
            <person name="Dai P.F."/>
            <person name="Guo W.B."/>
            <person name="Han X.H."/>
            <person name="Huang E.J."/>
            <person name="Li L.F."/>
            <person name="Wei W."/>
            <person name="Gao Y.C."/>
            <person name="Liu J.Z."/>
            <person name="Shao H.Z."/>
            <person name="Wang X."/>
            <person name="Wang C.C."/>
            <person name="Yang T.C."/>
            <person name="Huo Q.B."/>
            <person name="Li W."/>
            <person name="Chen H.Y."/>
            <person name="Chen S.E."/>
            <person name="Zhou L.G."/>
            <person name="Ni X.B."/>
            <person name="Tian J.H."/>
            <person name="Sheng Y."/>
            <person name="Liu T."/>
            <person name="Pan Y.S."/>
            <person name="Xia L.Y."/>
            <person name="Li J."/>
            <person name="Zhao F."/>
            <person name="Cao W.C."/>
        </authorList>
    </citation>
    <scope>NUCLEOTIDE SEQUENCE [LARGE SCALE GENOMIC DNA]</scope>
    <source>
        <strain evidence="1">HaeL-2018</strain>
    </source>
</reference>
<sequence>MRRARRPWRIDPVAFKDHREFDELKETFPPAPSELACWFDMSYVGGKPRQLPKLPGGLAIHLPPPFPPGSVCLSLNCLKQEQKATDDRLKALLRSQQLPKQK</sequence>
<accession>A0A9J6GRE8</accession>
<dbReference type="EMBL" id="JABSTR010000008">
    <property type="protein sequence ID" value="KAH9377986.1"/>
    <property type="molecule type" value="Genomic_DNA"/>
</dbReference>
<dbReference type="VEuPathDB" id="VectorBase:HLOH_053519"/>
<name>A0A9J6GRE8_HAELO</name>
<organism evidence="1 2">
    <name type="scientific">Haemaphysalis longicornis</name>
    <name type="common">Bush tick</name>
    <dbReference type="NCBI Taxonomy" id="44386"/>
    <lineage>
        <taxon>Eukaryota</taxon>
        <taxon>Metazoa</taxon>
        <taxon>Ecdysozoa</taxon>
        <taxon>Arthropoda</taxon>
        <taxon>Chelicerata</taxon>
        <taxon>Arachnida</taxon>
        <taxon>Acari</taxon>
        <taxon>Parasitiformes</taxon>
        <taxon>Ixodida</taxon>
        <taxon>Ixodoidea</taxon>
        <taxon>Ixodidae</taxon>
        <taxon>Haemaphysalinae</taxon>
        <taxon>Haemaphysalis</taxon>
    </lineage>
</organism>
<gene>
    <name evidence="1" type="ORF">HPB48_011082</name>
</gene>
<evidence type="ECO:0000313" key="2">
    <source>
        <dbReference type="Proteomes" id="UP000821853"/>
    </source>
</evidence>
<keyword evidence="2" id="KW-1185">Reference proteome</keyword>
<comment type="caution">
    <text evidence="1">The sequence shown here is derived from an EMBL/GenBank/DDBJ whole genome shotgun (WGS) entry which is preliminary data.</text>
</comment>
<dbReference type="Proteomes" id="UP000821853">
    <property type="component" value="Unassembled WGS sequence"/>
</dbReference>
<evidence type="ECO:0000313" key="1">
    <source>
        <dbReference type="EMBL" id="KAH9377986.1"/>
    </source>
</evidence>
<proteinExistence type="predicted"/>